<keyword evidence="6 12" id="KW-0274">FAD</keyword>
<evidence type="ECO:0000256" key="6">
    <source>
        <dbReference type="ARBA" id="ARBA00022827"/>
    </source>
</evidence>
<dbReference type="Gene3D" id="3.40.50.360">
    <property type="match status" value="1"/>
</dbReference>
<dbReference type="OrthoDB" id="9816402at2"/>
<dbReference type="Gene3D" id="1.20.990.10">
    <property type="entry name" value="NADPH-cytochrome p450 Reductase, Chain A, domain 3"/>
    <property type="match status" value="1"/>
</dbReference>
<dbReference type="SUPFAM" id="SSF52218">
    <property type="entry name" value="Flavoproteins"/>
    <property type="match status" value="1"/>
</dbReference>
<accession>A0A177LUZ4</accession>
<feature type="binding site" evidence="12">
    <location>
        <begin position="505"/>
        <end position="509"/>
    </location>
    <ligand>
        <name>NADP(+)</name>
        <dbReference type="ChEBI" id="CHEBI:58349"/>
    </ligand>
</feature>
<dbReference type="PROSITE" id="PS50902">
    <property type="entry name" value="FLAVODOXIN_LIKE"/>
    <property type="match status" value="1"/>
</dbReference>
<comment type="cofactor">
    <cofactor evidence="12">
        <name>FAD</name>
        <dbReference type="ChEBI" id="CHEBI:57692"/>
    </cofactor>
    <text evidence="12">Binds 1 FAD per subunit.</text>
</comment>
<dbReference type="GO" id="GO:0005829">
    <property type="term" value="C:cytosol"/>
    <property type="evidence" value="ECO:0007669"/>
    <property type="project" value="TreeGrafter"/>
</dbReference>
<dbReference type="InterPro" id="IPR010199">
    <property type="entry name" value="CysJ"/>
</dbReference>
<evidence type="ECO:0000256" key="8">
    <source>
        <dbReference type="ARBA" id="ARBA00022982"/>
    </source>
</evidence>
<feature type="binding site" evidence="12">
    <location>
        <begin position="384"/>
        <end position="386"/>
    </location>
    <ligand>
        <name>FAD</name>
        <dbReference type="ChEBI" id="CHEBI:57692"/>
    </ligand>
</feature>
<dbReference type="PANTHER" id="PTHR19384:SF128">
    <property type="entry name" value="NADPH OXIDOREDUCTASE A"/>
    <property type="match status" value="1"/>
</dbReference>
<feature type="binding site" evidence="12">
    <location>
        <begin position="135"/>
        <end position="144"/>
    </location>
    <ligand>
        <name>FMN</name>
        <dbReference type="ChEBI" id="CHEBI:58210"/>
    </ligand>
</feature>
<evidence type="ECO:0000256" key="5">
    <source>
        <dbReference type="ARBA" id="ARBA00022643"/>
    </source>
</evidence>
<dbReference type="GO" id="GO:0050660">
    <property type="term" value="F:flavin adenine dinucleotide binding"/>
    <property type="evidence" value="ECO:0007669"/>
    <property type="project" value="InterPro"/>
</dbReference>
<evidence type="ECO:0000256" key="3">
    <source>
        <dbReference type="ARBA" id="ARBA00022605"/>
    </source>
</evidence>
<dbReference type="EC" id="1.8.1.2" evidence="1"/>
<evidence type="ECO:0000259" key="14">
    <source>
        <dbReference type="PROSITE" id="PS51384"/>
    </source>
</evidence>
<evidence type="ECO:0000256" key="11">
    <source>
        <dbReference type="ARBA" id="ARBA00052219"/>
    </source>
</evidence>
<sequence length="579" mass="64412">MKAPFIPQNAPYSDTQRAWLGGFFAGMHSHMLHSAGSVNQADARTLHILYGTQTGNSESLANDAANAAKKHGLQPVVESMDEVEIGQLPQMQYLLIITSTYGEGAMPDNAEMLWEAANSEAAPRLDNVNYSVLALGDTSYDLFCQAGIDWDNKLAALGAKRLFDRVDCDVDFETPAEKWLSEVIPLMAEGASTVAVVDTETPSTKSAYNRKNPFPAKMRVNRIVTALDSSKETRHYEISIDGSGLSYEAGDALCVIPTNCPDLVAQIIKAIGCTGAEDEPVNGELMKLSDALRTHFEIKLPGKELIEEIASRSGDQELNALLLSGDKEKLSDYLWGRDILDLLLQFPGVEFSAAEFLRLLKPLQHRAYSISSSGKKHPDSVHLTVASVRYDAHGRQHKGVCSTYLADLVNEETDVRIFFTPNNNFRVPADDSLPMIMVGPGTGIAPFRAFLQEREFRKAPGKNWLFFGDRNASTDFIYRDEIEAMQANGLLTKLDLAFSRDQAEKIYVQDRMKEHGAELYAWLEQGGYFFVCGDAYRMAKDVDQALHDVIREHGKKTLVEAVEYVNQLKKDKRYVRDVY</sequence>
<reference evidence="15 16" key="1">
    <citation type="submission" date="2016-03" db="EMBL/GenBank/DDBJ databases">
        <authorList>
            <person name="Ploux O."/>
        </authorList>
    </citation>
    <scope>NUCLEOTIDE SEQUENCE [LARGE SCALE GENOMIC DNA]</scope>
    <source>
        <strain evidence="15 16">R-45363</strain>
    </source>
</reference>
<dbReference type="Pfam" id="PF00667">
    <property type="entry name" value="FAD_binding_1"/>
    <property type="match status" value="1"/>
</dbReference>
<dbReference type="PRINTS" id="PR00369">
    <property type="entry name" value="FLAVODOXIN"/>
</dbReference>
<dbReference type="CDD" id="cd06199">
    <property type="entry name" value="SiR"/>
    <property type="match status" value="1"/>
</dbReference>
<name>A0A177LUZ4_METMH</name>
<dbReference type="Proteomes" id="UP000078090">
    <property type="component" value="Unassembled WGS sequence"/>
</dbReference>
<dbReference type="InterPro" id="IPR001433">
    <property type="entry name" value="OxRdtase_FAD/NAD-bd"/>
</dbReference>
<dbReference type="GO" id="GO:0010181">
    <property type="term" value="F:FMN binding"/>
    <property type="evidence" value="ECO:0007669"/>
    <property type="project" value="InterPro"/>
</dbReference>
<evidence type="ECO:0000256" key="9">
    <source>
        <dbReference type="ARBA" id="ARBA00023002"/>
    </source>
</evidence>
<dbReference type="PANTHER" id="PTHR19384">
    <property type="entry name" value="NITRIC OXIDE SYNTHASE-RELATED"/>
    <property type="match status" value="1"/>
</dbReference>
<dbReference type="Pfam" id="PF00258">
    <property type="entry name" value="Flavodoxin_1"/>
    <property type="match status" value="1"/>
</dbReference>
<keyword evidence="7 12" id="KW-0521">NADP</keyword>
<keyword evidence="3" id="KW-0028">Amino-acid biosynthesis</keyword>
<dbReference type="InterPro" id="IPR017938">
    <property type="entry name" value="Riboflavin_synthase-like_b-brl"/>
</dbReference>
<feature type="domain" description="Flavodoxin-like" evidence="13">
    <location>
        <begin position="46"/>
        <end position="184"/>
    </location>
</feature>
<dbReference type="PRINTS" id="PR00371">
    <property type="entry name" value="FPNCR"/>
</dbReference>
<keyword evidence="2" id="KW-0813">Transport</keyword>
<evidence type="ECO:0000256" key="2">
    <source>
        <dbReference type="ARBA" id="ARBA00022448"/>
    </source>
</evidence>
<dbReference type="InterPro" id="IPR001094">
    <property type="entry name" value="Flavdoxin-like"/>
</dbReference>
<dbReference type="InterPro" id="IPR029039">
    <property type="entry name" value="Flavoprotein-like_sf"/>
</dbReference>
<keyword evidence="5 12" id="KW-0288">FMN</keyword>
<dbReference type="NCBIfam" id="NF004859">
    <property type="entry name" value="PRK06214.1"/>
    <property type="match status" value="1"/>
</dbReference>
<dbReference type="PROSITE" id="PS51384">
    <property type="entry name" value="FAD_FR"/>
    <property type="match status" value="1"/>
</dbReference>
<feature type="binding site" evidence="12">
    <location>
        <begin position="99"/>
        <end position="102"/>
    </location>
    <ligand>
        <name>FMN</name>
        <dbReference type="ChEBI" id="CHEBI:58210"/>
    </ligand>
</feature>
<dbReference type="AlphaFoldDB" id="A0A177LUZ4"/>
<dbReference type="InterPro" id="IPR003097">
    <property type="entry name" value="CysJ-like_FAD-binding"/>
</dbReference>
<protein>
    <recommendedName>
        <fullName evidence="1">assimilatory sulfite reductase (NADPH)</fullName>
        <ecNumber evidence="1">1.8.1.2</ecNumber>
    </recommendedName>
</protein>
<dbReference type="InterPro" id="IPR023173">
    <property type="entry name" value="NADPH_Cyt_P450_Rdtase_alpha"/>
</dbReference>
<comment type="catalytic activity">
    <reaction evidence="11">
        <text>hydrogen sulfide + 3 NADP(+) + 3 H2O = sulfite + 3 NADPH + 4 H(+)</text>
        <dbReference type="Rhea" id="RHEA:13801"/>
        <dbReference type="ChEBI" id="CHEBI:15377"/>
        <dbReference type="ChEBI" id="CHEBI:15378"/>
        <dbReference type="ChEBI" id="CHEBI:17359"/>
        <dbReference type="ChEBI" id="CHEBI:29919"/>
        <dbReference type="ChEBI" id="CHEBI:57783"/>
        <dbReference type="ChEBI" id="CHEBI:58349"/>
        <dbReference type="EC" id="1.8.1.2"/>
    </reaction>
</comment>
<evidence type="ECO:0000313" key="16">
    <source>
        <dbReference type="Proteomes" id="UP000078090"/>
    </source>
</evidence>
<evidence type="ECO:0000259" key="13">
    <source>
        <dbReference type="PROSITE" id="PS50902"/>
    </source>
</evidence>
<dbReference type="PIRSF" id="PIRSF000207">
    <property type="entry name" value="SiR-FP_CysJ"/>
    <property type="match status" value="1"/>
</dbReference>
<keyword evidence="9" id="KW-0560">Oxidoreductase</keyword>
<dbReference type="InterPro" id="IPR017927">
    <property type="entry name" value="FAD-bd_FR_type"/>
</dbReference>
<feature type="binding site" evidence="12">
    <location>
        <position position="579"/>
    </location>
    <ligand>
        <name>FAD</name>
        <dbReference type="ChEBI" id="CHEBI:57692"/>
    </ligand>
</feature>
<dbReference type="SUPFAM" id="SSF52343">
    <property type="entry name" value="Ferredoxin reductase-like, C-terminal NADP-linked domain"/>
    <property type="match status" value="1"/>
</dbReference>
<evidence type="ECO:0000313" key="15">
    <source>
        <dbReference type="EMBL" id="OAH96779.1"/>
    </source>
</evidence>
<dbReference type="Gene3D" id="3.40.50.80">
    <property type="entry name" value="Nucleotide-binding domain of ferredoxin-NADP reductase (FNR) module"/>
    <property type="match status" value="1"/>
</dbReference>
<dbReference type="InterPro" id="IPR001709">
    <property type="entry name" value="Flavoprot_Pyr_Nucl_cyt_Rdtase"/>
</dbReference>
<dbReference type="InterPro" id="IPR008254">
    <property type="entry name" value="Flavodoxin/NO_synth"/>
</dbReference>
<feature type="binding site" evidence="12">
    <location>
        <position position="390"/>
    </location>
    <ligand>
        <name>FAD</name>
        <dbReference type="ChEBI" id="CHEBI:57692"/>
    </ligand>
</feature>
<evidence type="ECO:0000256" key="1">
    <source>
        <dbReference type="ARBA" id="ARBA00012604"/>
    </source>
</evidence>
<dbReference type="FunFam" id="3.40.50.80:FF:000001">
    <property type="entry name" value="NADPH--cytochrome P450 reductase 1"/>
    <property type="match status" value="1"/>
</dbReference>
<evidence type="ECO:0000256" key="4">
    <source>
        <dbReference type="ARBA" id="ARBA00022630"/>
    </source>
</evidence>
<dbReference type="EMBL" id="LUUG01000128">
    <property type="protein sequence ID" value="OAH96779.1"/>
    <property type="molecule type" value="Genomic_DNA"/>
</dbReference>
<feature type="binding site" evidence="12">
    <location>
        <begin position="399"/>
        <end position="402"/>
    </location>
    <ligand>
        <name>FAD</name>
        <dbReference type="ChEBI" id="CHEBI:57692"/>
    </ligand>
</feature>
<dbReference type="Pfam" id="PF00175">
    <property type="entry name" value="NAD_binding_1"/>
    <property type="match status" value="1"/>
</dbReference>
<keyword evidence="10" id="KW-0198">Cysteine biosynthesis</keyword>
<comment type="caution">
    <text evidence="15">The sequence shown here is derived from an EMBL/GenBank/DDBJ whole genome shotgun (WGS) entry which is preliminary data.</text>
</comment>
<dbReference type="GO" id="GO:0004783">
    <property type="term" value="F:sulfite reductase (NADPH) activity"/>
    <property type="evidence" value="ECO:0007669"/>
    <property type="project" value="UniProtKB-EC"/>
</dbReference>
<dbReference type="GO" id="GO:0019344">
    <property type="term" value="P:cysteine biosynthetic process"/>
    <property type="evidence" value="ECO:0007669"/>
    <property type="project" value="UniProtKB-KW"/>
</dbReference>
<keyword evidence="8" id="KW-0249">Electron transport</keyword>
<dbReference type="RefSeq" id="WP_064010676.1">
    <property type="nucleotide sequence ID" value="NZ_LUUG01000128.1"/>
</dbReference>
<comment type="cofactor">
    <cofactor evidence="12">
        <name>FMN</name>
        <dbReference type="ChEBI" id="CHEBI:58210"/>
    </cofactor>
    <text evidence="12">Binds 1 FMN per subunit.</text>
</comment>
<evidence type="ECO:0000256" key="12">
    <source>
        <dbReference type="PIRSR" id="PIRSR000207-1"/>
    </source>
</evidence>
<evidence type="ECO:0000256" key="10">
    <source>
        <dbReference type="ARBA" id="ARBA00023192"/>
    </source>
</evidence>
<feature type="binding site" evidence="12">
    <location>
        <position position="541"/>
    </location>
    <ligand>
        <name>NADP(+)</name>
        <dbReference type="ChEBI" id="CHEBI:58349"/>
    </ligand>
</feature>
<dbReference type="Gene3D" id="2.40.30.10">
    <property type="entry name" value="Translation factors"/>
    <property type="match status" value="1"/>
</dbReference>
<proteinExistence type="predicted"/>
<gene>
    <name evidence="15" type="ORF">A1332_04980</name>
</gene>
<feature type="domain" description="FAD-binding FR-type" evidence="14">
    <location>
        <begin position="211"/>
        <end position="428"/>
    </location>
</feature>
<organism evidence="15 16">
    <name type="scientific">Methylomonas methanica</name>
    <dbReference type="NCBI Taxonomy" id="421"/>
    <lineage>
        <taxon>Bacteria</taxon>
        <taxon>Pseudomonadati</taxon>
        <taxon>Pseudomonadota</taxon>
        <taxon>Gammaproteobacteria</taxon>
        <taxon>Methylococcales</taxon>
        <taxon>Methylococcaceae</taxon>
        <taxon>Methylomonas</taxon>
    </lineage>
</organism>
<keyword evidence="4" id="KW-0285">Flavoprotein</keyword>
<feature type="binding site" evidence="12">
    <location>
        <begin position="499"/>
        <end position="500"/>
    </location>
    <ligand>
        <name>NADP(+)</name>
        <dbReference type="ChEBI" id="CHEBI:58349"/>
    </ligand>
</feature>
<dbReference type="InterPro" id="IPR039261">
    <property type="entry name" value="FNR_nucleotide-bd"/>
</dbReference>
<evidence type="ECO:0000256" key="7">
    <source>
        <dbReference type="ARBA" id="ARBA00022857"/>
    </source>
</evidence>
<feature type="binding site" evidence="12">
    <location>
        <begin position="366"/>
        <end position="369"/>
    </location>
    <ligand>
        <name>FAD</name>
        <dbReference type="ChEBI" id="CHEBI:57692"/>
    </ligand>
</feature>
<dbReference type="SUPFAM" id="SSF63380">
    <property type="entry name" value="Riboflavin synthase domain-like"/>
    <property type="match status" value="1"/>
</dbReference>